<dbReference type="Gramene" id="Ma03_t19130.1">
    <property type="protein sequence ID" value="Ma03_p19130.1"/>
    <property type="gene ID" value="Ma03_g19130"/>
</dbReference>
<feature type="region of interest" description="Disordered" evidence="1">
    <location>
        <begin position="24"/>
        <end position="62"/>
    </location>
</feature>
<proteinExistence type="predicted"/>
<sequence length="62" mass="7059">MRLCLPLSLSLSLSLCVRRGVPRKRCSGGDPRRLHPPRRSRDQVQWGSRSLSCSVASSRRRK</sequence>
<feature type="compositionally biased region" description="Low complexity" evidence="1">
    <location>
        <begin position="48"/>
        <end position="62"/>
    </location>
</feature>
<evidence type="ECO:0000256" key="2">
    <source>
        <dbReference type="SAM" id="SignalP"/>
    </source>
</evidence>
<keyword evidence="4" id="KW-1185">Reference proteome</keyword>
<evidence type="ECO:0000256" key="1">
    <source>
        <dbReference type="SAM" id="MobiDB-lite"/>
    </source>
</evidence>
<evidence type="ECO:0000313" key="3">
    <source>
        <dbReference type="EnsemblPlants" id="Ma03_p19130.1"/>
    </source>
</evidence>
<evidence type="ECO:0000313" key="4">
    <source>
        <dbReference type="Proteomes" id="UP000012960"/>
    </source>
</evidence>
<name>A0A804IDT4_MUSAM</name>
<organism evidence="3 4">
    <name type="scientific">Musa acuminata subsp. malaccensis</name>
    <name type="common">Wild banana</name>
    <name type="synonym">Musa malaccensis</name>
    <dbReference type="NCBI Taxonomy" id="214687"/>
    <lineage>
        <taxon>Eukaryota</taxon>
        <taxon>Viridiplantae</taxon>
        <taxon>Streptophyta</taxon>
        <taxon>Embryophyta</taxon>
        <taxon>Tracheophyta</taxon>
        <taxon>Spermatophyta</taxon>
        <taxon>Magnoliopsida</taxon>
        <taxon>Liliopsida</taxon>
        <taxon>Zingiberales</taxon>
        <taxon>Musaceae</taxon>
        <taxon>Musa</taxon>
    </lineage>
</organism>
<dbReference type="InParanoid" id="A0A804IDT4"/>
<evidence type="ECO:0008006" key="5">
    <source>
        <dbReference type="Google" id="ProtNLM"/>
    </source>
</evidence>
<dbReference type="EnsemblPlants" id="Ma03_t19130.1">
    <property type="protein sequence ID" value="Ma03_p19130.1"/>
    <property type="gene ID" value="Ma03_g19130"/>
</dbReference>
<keyword evidence="2" id="KW-0732">Signal</keyword>
<dbReference type="Proteomes" id="UP000012960">
    <property type="component" value="Unplaced"/>
</dbReference>
<feature type="signal peptide" evidence="2">
    <location>
        <begin position="1"/>
        <end position="19"/>
    </location>
</feature>
<reference evidence="3" key="1">
    <citation type="submission" date="2021-05" db="UniProtKB">
        <authorList>
            <consortium name="EnsemblPlants"/>
        </authorList>
    </citation>
    <scope>IDENTIFICATION</scope>
    <source>
        <strain evidence="3">subsp. malaccensis</strain>
    </source>
</reference>
<accession>A0A804IDT4</accession>
<protein>
    <recommendedName>
        <fullName evidence="5">Secreted protein</fullName>
    </recommendedName>
</protein>
<feature type="chain" id="PRO_5032651481" description="Secreted protein" evidence="2">
    <location>
        <begin position="20"/>
        <end position="62"/>
    </location>
</feature>
<dbReference type="AlphaFoldDB" id="A0A804IDT4"/>